<accession>A0A0A9B679</accession>
<organism evidence="1">
    <name type="scientific">Arundo donax</name>
    <name type="common">Giant reed</name>
    <name type="synonym">Donax arundinaceus</name>
    <dbReference type="NCBI Taxonomy" id="35708"/>
    <lineage>
        <taxon>Eukaryota</taxon>
        <taxon>Viridiplantae</taxon>
        <taxon>Streptophyta</taxon>
        <taxon>Embryophyta</taxon>
        <taxon>Tracheophyta</taxon>
        <taxon>Spermatophyta</taxon>
        <taxon>Magnoliopsida</taxon>
        <taxon>Liliopsida</taxon>
        <taxon>Poales</taxon>
        <taxon>Poaceae</taxon>
        <taxon>PACMAD clade</taxon>
        <taxon>Arundinoideae</taxon>
        <taxon>Arundineae</taxon>
        <taxon>Arundo</taxon>
    </lineage>
</organism>
<proteinExistence type="predicted"/>
<name>A0A0A9B679_ARUDO</name>
<reference evidence="1" key="1">
    <citation type="submission" date="2014-09" db="EMBL/GenBank/DDBJ databases">
        <authorList>
            <person name="Magalhaes I.L.F."/>
            <person name="Oliveira U."/>
            <person name="Santos F.R."/>
            <person name="Vidigal T.H.D.A."/>
            <person name="Brescovit A.D."/>
            <person name="Santos A.J."/>
        </authorList>
    </citation>
    <scope>NUCLEOTIDE SEQUENCE</scope>
    <source>
        <tissue evidence="1">Shoot tissue taken approximately 20 cm above the soil surface</tissue>
    </source>
</reference>
<protein>
    <submittedName>
        <fullName evidence="1">Uncharacterized protein</fullName>
    </submittedName>
</protein>
<evidence type="ECO:0000313" key="1">
    <source>
        <dbReference type="EMBL" id="JAD54837.1"/>
    </source>
</evidence>
<reference evidence="1" key="2">
    <citation type="journal article" date="2015" name="Data Brief">
        <title>Shoot transcriptome of the giant reed, Arundo donax.</title>
        <authorList>
            <person name="Barrero R.A."/>
            <person name="Guerrero F.D."/>
            <person name="Moolhuijzen P."/>
            <person name="Goolsby J.A."/>
            <person name="Tidwell J."/>
            <person name="Bellgard S.E."/>
            <person name="Bellgard M.I."/>
        </authorList>
    </citation>
    <scope>NUCLEOTIDE SEQUENCE</scope>
    <source>
        <tissue evidence="1">Shoot tissue taken approximately 20 cm above the soil surface</tissue>
    </source>
</reference>
<dbReference type="PROSITE" id="PS51257">
    <property type="entry name" value="PROKAR_LIPOPROTEIN"/>
    <property type="match status" value="1"/>
</dbReference>
<dbReference type="EMBL" id="GBRH01243058">
    <property type="protein sequence ID" value="JAD54837.1"/>
    <property type="molecule type" value="Transcribed_RNA"/>
</dbReference>
<sequence>MWILKPVSSRFDSWLLSPAGLACAPARTSPRGLDSI</sequence>
<dbReference type="AlphaFoldDB" id="A0A0A9B679"/>